<accession>D2UDL2</accession>
<evidence type="ECO:0000313" key="3">
    <source>
        <dbReference type="Proteomes" id="UP000001890"/>
    </source>
</evidence>
<dbReference type="PANTHER" id="PTHR31435">
    <property type="entry name" value="PROTEIN NATD1"/>
    <property type="match status" value="1"/>
</dbReference>
<dbReference type="EMBL" id="FP565176">
    <property type="protein sequence ID" value="CBA15635.1"/>
    <property type="molecule type" value="Genomic_DNA"/>
</dbReference>
<dbReference type="InterPro" id="IPR031165">
    <property type="entry name" value="GNAT_YJDJ"/>
</dbReference>
<dbReference type="InterPro" id="IPR045057">
    <property type="entry name" value="Gcn5-rel_NAT"/>
</dbReference>
<dbReference type="OrthoDB" id="9813275at2"/>
<gene>
    <name evidence="2" type="ordered locus">XALc_1120</name>
</gene>
<feature type="domain" description="N-acetyltransferase" evidence="1">
    <location>
        <begin position="21"/>
        <end position="106"/>
    </location>
</feature>
<keyword evidence="3" id="KW-1185">Reference proteome</keyword>
<evidence type="ECO:0000259" key="1">
    <source>
        <dbReference type="PROSITE" id="PS51729"/>
    </source>
</evidence>
<dbReference type="AlphaFoldDB" id="D2UDL2"/>
<dbReference type="InterPro" id="IPR016181">
    <property type="entry name" value="Acyl_CoA_acyltransferase"/>
</dbReference>
<sequence>MWTLCYRRHFLPQILMAASIAHEPQERRFTLHLDGHRAELDYVLERERMVIVHTGVPTAIGGRGLAAMLVAAALEYAQSQGMKVVPSCSYAAVFIQRHPQYAVLLG</sequence>
<evidence type="ECO:0000313" key="2">
    <source>
        <dbReference type="EMBL" id="CBA15635.1"/>
    </source>
</evidence>
<dbReference type="SUPFAM" id="SSF55729">
    <property type="entry name" value="Acyl-CoA N-acyltransferases (Nat)"/>
    <property type="match status" value="1"/>
</dbReference>
<dbReference type="PROSITE" id="PS51729">
    <property type="entry name" value="GNAT_YJDJ"/>
    <property type="match status" value="1"/>
</dbReference>
<protein>
    <recommendedName>
        <fullName evidence="1">N-acetyltransferase domain-containing protein</fullName>
    </recommendedName>
</protein>
<dbReference type="PATRIC" id="fig|29447.3.peg.1121"/>
<dbReference type="Pfam" id="PF14542">
    <property type="entry name" value="Acetyltransf_CG"/>
    <property type="match status" value="1"/>
</dbReference>
<reference evidence="2 3" key="1">
    <citation type="journal article" date="2009" name="BMC Genomics">
        <title>The complete genome sequence of Xanthomonas albilineans provides new insights into the reductive genome evolution of the xylem-limited Xanthomonadaceae.</title>
        <authorList>
            <person name="Pieretti I."/>
            <person name="Royer M."/>
            <person name="Barbe V."/>
            <person name="Carrere S."/>
            <person name="Koebnik R."/>
            <person name="Cociancich S."/>
            <person name="Couloux A."/>
            <person name="Darrasse A."/>
            <person name="Gouzy J."/>
            <person name="Jacques M.A."/>
            <person name="Lauber E."/>
            <person name="Manceau C."/>
            <person name="Mangenot S."/>
            <person name="Poussier S."/>
            <person name="Segurens B."/>
            <person name="Szurek B."/>
            <person name="Verdier V."/>
            <person name="Arlat M."/>
            <person name="Rott P."/>
        </authorList>
    </citation>
    <scope>NUCLEOTIDE SEQUENCE [LARGE SCALE GENOMIC DNA]</scope>
    <source>
        <strain evidence="3">GPE PC73 / CFBP 7063</strain>
    </source>
</reference>
<dbReference type="Gene3D" id="3.40.630.30">
    <property type="match status" value="1"/>
</dbReference>
<dbReference type="PANTHER" id="PTHR31435:SF9">
    <property type="entry name" value="PROTEIN NATD1"/>
    <property type="match status" value="1"/>
</dbReference>
<proteinExistence type="predicted"/>
<dbReference type="Proteomes" id="UP000001890">
    <property type="component" value="Chromosome"/>
</dbReference>
<dbReference type="STRING" id="380358.XALC_1120"/>
<name>D2UDL2_XANAP</name>
<dbReference type="eggNOG" id="COG2388">
    <property type="taxonomic scope" value="Bacteria"/>
</dbReference>
<organism evidence="2 3">
    <name type="scientific">Xanthomonas albilineans (strain GPE PC73 / CFBP 7063)</name>
    <dbReference type="NCBI Taxonomy" id="380358"/>
    <lineage>
        <taxon>Bacteria</taxon>
        <taxon>Pseudomonadati</taxon>
        <taxon>Pseudomonadota</taxon>
        <taxon>Gammaproteobacteria</taxon>
        <taxon>Lysobacterales</taxon>
        <taxon>Lysobacteraceae</taxon>
        <taxon>Xanthomonas</taxon>
    </lineage>
</organism>
<dbReference type="KEGG" id="xal:XALC_1120"/>